<dbReference type="PRINTS" id="PR00014">
    <property type="entry name" value="FNTYPEIII"/>
</dbReference>
<feature type="domain" description="Fibronectin type-III" evidence="3">
    <location>
        <begin position="658"/>
        <end position="751"/>
    </location>
</feature>
<feature type="region of interest" description="Disordered" evidence="1">
    <location>
        <begin position="1177"/>
        <end position="1202"/>
    </location>
</feature>
<feature type="compositionally biased region" description="Low complexity" evidence="1">
    <location>
        <begin position="216"/>
        <end position="236"/>
    </location>
</feature>
<evidence type="ECO:0000259" key="3">
    <source>
        <dbReference type="PROSITE" id="PS50853"/>
    </source>
</evidence>
<feature type="region of interest" description="Disordered" evidence="1">
    <location>
        <begin position="795"/>
        <end position="831"/>
    </location>
</feature>
<dbReference type="OrthoDB" id="443915at2759"/>
<dbReference type="InterPro" id="IPR003961">
    <property type="entry name" value="FN3_dom"/>
</dbReference>
<comment type="caution">
    <text evidence="4">The sequence shown here is derived from an EMBL/GenBank/DDBJ whole genome shotgun (WGS) entry which is preliminary data.</text>
</comment>
<feature type="compositionally biased region" description="Polar residues" evidence="1">
    <location>
        <begin position="544"/>
        <end position="560"/>
    </location>
</feature>
<dbReference type="AlphaFoldDB" id="A0A7I8VKD6"/>
<sequence length="1258" mass="136937">MSAKSDGVSSSVTEVESTATNGFLDVPMTNGISTPESAPSSVSTTGPDSGSPTTTRDEDQQQQHVVHVHINPGETFTVQVGDQFQHIPGPATVRMVSNNGPPMPMPMHVPPGHMVQQIVDENGILTHVILSAQPPPPNSGTPAPQQTTVGYYNGGASGTVLPHLAFTPTGFGQASGTAVPQLHYLHPCIPQQNHNNNHMDERGAKIQQRLRTRLINRNSNDQNRQQNRISSNANRSTRSHLNGDSRSGKTSNVATEVTSSSDEEFEIGEPLIEPAVSNITEHCATVTLQLPSPRNPADNPVEYELQLLEPGQDGNKFKAVYKGDATEITLQDLRPGSKYVVRICATKPEPSSGVRPAPSDQVSFHTLPDHPEAPVALKIHTRFKSALVLKWSTPSFDNGSKITNYVLQQQQQIGCDWIEIYRGQQKQYKVTKLSPNTEYIFRVAAVNSMGMGPFSDTLSCVMSGAAPSVPSPPQCVESRVNWIKLRWDGRGTGELYTVQMEDSASGHGFLPVYHGADSHCTVPNLRRNTSYKFRLAASNEDGQSRWSDAITASTRASTPGSPKAPTMRSRPQPHHARIGWDEPSDTGGSDITGYKVELHDSHISQITCVYEGTSREYDIENLRPGGAYRVRILAKNEAGWSEAGDWLPFHTTCVAPSRLVAPWVSGKAKATSFQIKWSPPEDFGGSSIVQYALQMSSIDGSTRQVYEGVDLECTVAGLQPGKGYALHVRATNAAGLTSNWSPALQAVSGPGVPDAPFDLQAVIKSPSHTHLTWQEPANNGAFINEYKLEWNSTNTRNDSSAVSASAANTSTTSGITGSTTASSGEEESENSECCRTATVSGGQLFHDLRSLTPATNYEFKVQAINVAGAGMWSKSCSWRTTPSSPAPVQHVRITAEATSVQVEWRRPACHGSPITHYQLDVGERHLITVAEGSTTSRTVSYVIDNLTPETTYRLRVQAVNALGEGAFATPVRFTTRPLPPIPPRIDCTMVTPNSLRLKWGEKNSEQIKYALEMLRDSGSSTRGRSGQQDREKSFHVIFYGTAQQHKVSRLSEMTAYHFRIRASNEAGDGPYSESFTFHTSKAPPPAVKAPRILRLTNDTATIEWTAVKPMGRDTLHYVVQLANRDSPLHDVHRGPDTQYVLTRLAAKANHEVRVCCVRVSEDGSELQGAYSPLVDFVPSTPVRQSPNTDDSQQTKNSSGSWRRPRLSEQQWAFLLLVAFGAVAVLVAICSQQIMSVYSPTDQASESKIPAPSRAQPPQ</sequence>
<dbReference type="InterPro" id="IPR013783">
    <property type="entry name" value="Ig-like_fold"/>
</dbReference>
<feature type="domain" description="Fibronectin type-III" evidence="3">
    <location>
        <begin position="469"/>
        <end position="557"/>
    </location>
</feature>
<evidence type="ECO:0000256" key="2">
    <source>
        <dbReference type="SAM" id="Phobius"/>
    </source>
</evidence>
<name>A0A7I8VKD6_9ANNE</name>
<dbReference type="SUPFAM" id="SSF49265">
    <property type="entry name" value="Fibronectin type III"/>
    <property type="match status" value="5"/>
</dbReference>
<dbReference type="PROSITE" id="PS50853">
    <property type="entry name" value="FN3"/>
    <property type="match status" value="9"/>
</dbReference>
<feature type="domain" description="Fibronectin type-III" evidence="3">
    <location>
        <begin position="884"/>
        <end position="978"/>
    </location>
</feature>
<proteinExistence type="predicted"/>
<evidence type="ECO:0000313" key="4">
    <source>
        <dbReference type="EMBL" id="CAD5116493.1"/>
    </source>
</evidence>
<dbReference type="InterPro" id="IPR050617">
    <property type="entry name" value="E3_ligase_FN3/SPRY"/>
</dbReference>
<feature type="domain" description="Fibronectin type-III" evidence="3">
    <location>
        <begin position="755"/>
        <end position="883"/>
    </location>
</feature>
<feature type="compositionally biased region" description="Low complexity" evidence="1">
    <location>
        <begin position="8"/>
        <end position="18"/>
    </location>
</feature>
<keyword evidence="2" id="KW-1133">Transmembrane helix</keyword>
<feature type="transmembrane region" description="Helical" evidence="2">
    <location>
        <begin position="1211"/>
        <end position="1229"/>
    </location>
</feature>
<feature type="compositionally biased region" description="Polar residues" evidence="1">
    <location>
        <begin position="1181"/>
        <end position="1200"/>
    </location>
</feature>
<keyword evidence="5" id="KW-1185">Reference proteome</keyword>
<feature type="region of interest" description="Disordered" evidence="1">
    <location>
        <begin position="1"/>
        <end position="63"/>
    </location>
</feature>
<evidence type="ECO:0000313" key="5">
    <source>
        <dbReference type="Proteomes" id="UP000549394"/>
    </source>
</evidence>
<gene>
    <name evidence="4" type="ORF">DGYR_LOCUS5118</name>
</gene>
<keyword evidence="2" id="KW-0472">Membrane</keyword>
<feature type="domain" description="Fibronectin type-III" evidence="3">
    <location>
        <begin position="270"/>
        <end position="369"/>
    </location>
</feature>
<dbReference type="Proteomes" id="UP000549394">
    <property type="component" value="Unassembled WGS sequence"/>
</dbReference>
<dbReference type="PANTHER" id="PTHR24099:SF11">
    <property type="entry name" value="FIBRONECTIN TYPE III DOMAIN-CONTAINING 3BA-RELATED"/>
    <property type="match status" value="1"/>
</dbReference>
<accession>A0A7I8VKD6</accession>
<dbReference type="SMART" id="SM00060">
    <property type="entry name" value="FN3"/>
    <property type="match status" value="9"/>
</dbReference>
<feature type="region of interest" description="Disordered" evidence="1">
    <location>
        <begin position="215"/>
        <end position="266"/>
    </location>
</feature>
<dbReference type="PANTHER" id="PTHR24099">
    <property type="entry name" value="E3 UBIQUITIN-PROTEIN LIGASE TRIM36-RELATED"/>
    <property type="match status" value="1"/>
</dbReference>
<feature type="compositionally biased region" description="Low complexity" evidence="1">
    <location>
        <begin position="39"/>
        <end position="54"/>
    </location>
</feature>
<reference evidence="4 5" key="1">
    <citation type="submission" date="2020-08" db="EMBL/GenBank/DDBJ databases">
        <authorList>
            <person name="Hejnol A."/>
        </authorList>
    </citation>
    <scope>NUCLEOTIDE SEQUENCE [LARGE SCALE GENOMIC DNA]</scope>
</reference>
<feature type="compositionally biased region" description="Polar residues" evidence="1">
    <location>
        <begin position="248"/>
        <end position="260"/>
    </location>
</feature>
<feature type="domain" description="Fibronectin type-III" evidence="3">
    <location>
        <begin position="979"/>
        <end position="1082"/>
    </location>
</feature>
<dbReference type="InterPro" id="IPR036116">
    <property type="entry name" value="FN3_sf"/>
</dbReference>
<keyword evidence="2" id="KW-0812">Transmembrane</keyword>
<evidence type="ECO:0000256" key="1">
    <source>
        <dbReference type="SAM" id="MobiDB-lite"/>
    </source>
</evidence>
<dbReference type="Gene3D" id="2.60.40.10">
    <property type="entry name" value="Immunoglobulins"/>
    <property type="match status" value="9"/>
</dbReference>
<dbReference type="CDD" id="cd00063">
    <property type="entry name" value="FN3"/>
    <property type="match status" value="9"/>
</dbReference>
<protein>
    <submittedName>
        <fullName evidence="4">DgyrCDS5372</fullName>
    </submittedName>
</protein>
<feature type="domain" description="Fibronectin type-III" evidence="3">
    <location>
        <begin position="561"/>
        <end position="655"/>
    </location>
</feature>
<feature type="domain" description="Fibronectin type-III" evidence="3">
    <location>
        <begin position="373"/>
        <end position="466"/>
    </location>
</feature>
<feature type="compositionally biased region" description="Low complexity" evidence="1">
    <location>
        <begin position="799"/>
        <end position="823"/>
    </location>
</feature>
<dbReference type="Pfam" id="PF00041">
    <property type="entry name" value="fn3"/>
    <property type="match status" value="7"/>
</dbReference>
<feature type="region of interest" description="Disordered" evidence="1">
    <location>
        <begin position="544"/>
        <end position="586"/>
    </location>
</feature>
<feature type="domain" description="Fibronectin type-III" evidence="3">
    <location>
        <begin position="1086"/>
        <end position="1183"/>
    </location>
</feature>
<organism evidence="4 5">
    <name type="scientific">Dimorphilus gyrociliatus</name>
    <dbReference type="NCBI Taxonomy" id="2664684"/>
    <lineage>
        <taxon>Eukaryota</taxon>
        <taxon>Metazoa</taxon>
        <taxon>Spiralia</taxon>
        <taxon>Lophotrochozoa</taxon>
        <taxon>Annelida</taxon>
        <taxon>Polychaeta</taxon>
        <taxon>Polychaeta incertae sedis</taxon>
        <taxon>Dinophilidae</taxon>
        <taxon>Dimorphilus</taxon>
    </lineage>
</organism>
<dbReference type="EMBL" id="CAJFCJ010000006">
    <property type="protein sequence ID" value="CAD5116493.1"/>
    <property type="molecule type" value="Genomic_DNA"/>
</dbReference>